<name>A0A951U9C7_9CYAN</name>
<reference evidence="1" key="2">
    <citation type="journal article" date="2022" name="Microbiol. Resour. Announc.">
        <title>Metagenome Sequencing to Explore Phylogenomics of Terrestrial Cyanobacteria.</title>
        <authorList>
            <person name="Ward R.D."/>
            <person name="Stajich J.E."/>
            <person name="Johansen J.R."/>
            <person name="Huntemann M."/>
            <person name="Clum A."/>
            <person name="Foster B."/>
            <person name="Foster B."/>
            <person name="Roux S."/>
            <person name="Palaniappan K."/>
            <person name="Varghese N."/>
            <person name="Mukherjee S."/>
            <person name="Reddy T.B.K."/>
            <person name="Daum C."/>
            <person name="Copeland A."/>
            <person name="Chen I.A."/>
            <person name="Ivanova N.N."/>
            <person name="Kyrpides N.C."/>
            <person name="Shapiro N."/>
            <person name="Eloe-Fadrosh E.A."/>
            <person name="Pietrasiak N."/>
        </authorList>
    </citation>
    <scope>NUCLEOTIDE SEQUENCE</scope>
    <source>
        <strain evidence="1">CPER-KK1</strain>
    </source>
</reference>
<dbReference type="SUPFAM" id="SSF51197">
    <property type="entry name" value="Clavaminate synthase-like"/>
    <property type="match status" value="1"/>
</dbReference>
<organism evidence="1 2">
    <name type="scientific">Symplocastrum torsivum CPER-KK1</name>
    <dbReference type="NCBI Taxonomy" id="450513"/>
    <lineage>
        <taxon>Bacteria</taxon>
        <taxon>Bacillati</taxon>
        <taxon>Cyanobacteriota</taxon>
        <taxon>Cyanophyceae</taxon>
        <taxon>Oscillatoriophycideae</taxon>
        <taxon>Oscillatoriales</taxon>
        <taxon>Microcoleaceae</taxon>
        <taxon>Symplocastrum</taxon>
    </lineage>
</organism>
<evidence type="ECO:0000313" key="2">
    <source>
        <dbReference type="Proteomes" id="UP000753908"/>
    </source>
</evidence>
<gene>
    <name evidence="1" type="ORF">KME25_09500</name>
</gene>
<protein>
    <submittedName>
        <fullName evidence="1">Uncharacterized protein</fullName>
    </submittedName>
</protein>
<evidence type="ECO:0000313" key="1">
    <source>
        <dbReference type="EMBL" id="MBW4544662.1"/>
    </source>
</evidence>
<reference evidence="1" key="1">
    <citation type="submission" date="2021-05" db="EMBL/GenBank/DDBJ databases">
        <authorList>
            <person name="Pietrasiak N."/>
            <person name="Ward R."/>
            <person name="Stajich J.E."/>
            <person name="Kurbessoian T."/>
        </authorList>
    </citation>
    <scope>NUCLEOTIDE SEQUENCE</scope>
    <source>
        <strain evidence="1">CPER-KK1</strain>
    </source>
</reference>
<accession>A0A951U9C7</accession>
<dbReference type="AlphaFoldDB" id="A0A951U9C7"/>
<proteinExistence type="predicted"/>
<dbReference type="EMBL" id="JAHHIF010000010">
    <property type="protein sequence ID" value="MBW4544662.1"/>
    <property type="molecule type" value="Genomic_DNA"/>
</dbReference>
<dbReference type="Gene3D" id="2.60.120.620">
    <property type="entry name" value="q2cbj1_9rhob like domain"/>
    <property type="match status" value="1"/>
</dbReference>
<comment type="caution">
    <text evidence="1">The sequence shown here is derived from an EMBL/GenBank/DDBJ whole genome shotgun (WGS) entry which is preliminary data.</text>
</comment>
<dbReference type="Proteomes" id="UP000753908">
    <property type="component" value="Unassembled WGS sequence"/>
</dbReference>
<sequence>MPFVLDNLLRCAKKLTRNSLSIIMREVCKLKAGRFIFRSYSRSSRSFSEISKPITANSSVFENINVDERICYLKKDGFALGFNLPQAIVQEIYEFALDNPCYGNRKPNLGFYYADKLKVQANYKKSIAVGSYYNTASLCPAIKKLESDPILLEIAAKYLEATPVHQGNQLWWSFPVDSTIYERRRAAQVFYTDSDEARILKFFFYLTDVDLCSSPRVCVRGSHLKKKLSHLFLRKGRSHQEIAEYYGYENIVPLCGKAGFGFVEDSNCFYKATPPGSKERLVLQIEFADKDYKRQNDLIDASQLECISKLDETTHDKQVHHETV</sequence>